<proteinExistence type="predicted"/>
<protein>
    <recommendedName>
        <fullName evidence="2">DUF2059 domain-containing protein</fullName>
    </recommendedName>
</protein>
<sequence>MKKFAAASISSIAAALMLLAGAPALAQSTPAAAPAVAAAATEPAKPIEPAVAAAVKELFVAMNYRSLMASGMQQMSNNLPVMMRNSMEAGINANPQLGPQDKQVAIVKAEARLPAVVKALQEFLADPKLVDEMMSEIAPLYAANFSVAEIKQLSVFYRSPLGAKMLALSPKLMSEGMQIGQRVVARRMAPLMQQLQAAEQAGKAEQATPAGKVEK</sequence>
<gene>
    <name evidence="3" type="ORF">SAMN02982985_01650</name>
</gene>
<evidence type="ECO:0000259" key="2">
    <source>
        <dbReference type="Pfam" id="PF09832"/>
    </source>
</evidence>
<dbReference type="RefSeq" id="WP_093386179.1">
    <property type="nucleotide sequence ID" value="NZ_FOTW01000008.1"/>
</dbReference>
<feature type="chain" id="PRO_5011785116" description="DUF2059 domain-containing protein" evidence="1">
    <location>
        <begin position="27"/>
        <end position="215"/>
    </location>
</feature>
<dbReference type="STRING" id="758825.SAMN02982985_01650"/>
<dbReference type="Pfam" id="PF09832">
    <property type="entry name" value="DUF2059"/>
    <property type="match status" value="1"/>
</dbReference>
<feature type="domain" description="DUF2059" evidence="2">
    <location>
        <begin position="131"/>
        <end position="187"/>
    </location>
</feature>
<keyword evidence="4" id="KW-1185">Reference proteome</keyword>
<accession>A0A1I4KV75</accession>
<name>A0A1I4KV75_9BURK</name>
<dbReference type="EMBL" id="FOTW01000008">
    <property type="protein sequence ID" value="SFL82526.1"/>
    <property type="molecule type" value="Genomic_DNA"/>
</dbReference>
<dbReference type="InterPro" id="IPR018637">
    <property type="entry name" value="DUF2059"/>
</dbReference>
<reference evidence="3 4" key="1">
    <citation type="submission" date="2016-10" db="EMBL/GenBank/DDBJ databases">
        <authorList>
            <person name="de Groot N.N."/>
        </authorList>
    </citation>
    <scope>NUCLEOTIDE SEQUENCE [LARGE SCALE GENOMIC DNA]</scope>
    <source>
        <strain evidence="3 4">ATCC 43154</strain>
    </source>
</reference>
<evidence type="ECO:0000313" key="3">
    <source>
        <dbReference type="EMBL" id="SFL82526.1"/>
    </source>
</evidence>
<evidence type="ECO:0000256" key="1">
    <source>
        <dbReference type="SAM" id="SignalP"/>
    </source>
</evidence>
<feature type="signal peptide" evidence="1">
    <location>
        <begin position="1"/>
        <end position="26"/>
    </location>
</feature>
<keyword evidence="1" id="KW-0732">Signal</keyword>
<dbReference type="OrthoDB" id="8589964at2"/>
<dbReference type="Proteomes" id="UP000199470">
    <property type="component" value="Unassembled WGS sequence"/>
</dbReference>
<dbReference type="AlphaFoldDB" id="A0A1I4KV75"/>
<evidence type="ECO:0000313" key="4">
    <source>
        <dbReference type="Proteomes" id="UP000199470"/>
    </source>
</evidence>
<organism evidence="3 4">
    <name type="scientific">Rugamonas rubra</name>
    <dbReference type="NCBI Taxonomy" id="758825"/>
    <lineage>
        <taxon>Bacteria</taxon>
        <taxon>Pseudomonadati</taxon>
        <taxon>Pseudomonadota</taxon>
        <taxon>Betaproteobacteria</taxon>
        <taxon>Burkholderiales</taxon>
        <taxon>Oxalobacteraceae</taxon>
        <taxon>Telluria group</taxon>
        <taxon>Rugamonas</taxon>
    </lineage>
</organism>